<proteinExistence type="predicted"/>
<dbReference type="InterPro" id="IPR029055">
    <property type="entry name" value="Ntn_hydrolases_N"/>
</dbReference>
<dbReference type="EMBL" id="BLYJ01000045">
    <property type="protein sequence ID" value="GFO89395.1"/>
    <property type="molecule type" value="Genomic_DNA"/>
</dbReference>
<accession>A0ABQ1E365</accession>
<dbReference type="Pfam" id="PF13522">
    <property type="entry name" value="GATase_6"/>
    <property type="match status" value="1"/>
</dbReference>
<name>A0ABQ1E365_9FIRM</name>
<sequence>MCSLFGLIDFKECLSTHTKNKILNTLARECQVRGTDATGIAYNFNDRLRIYKRPLPARKMKIHIPHGVNVVMGHTRMTTQGNAQFNQNNHPFLGKIDGSSFALAHNGVLWNDKELRLEENLPLTSVETDSYIAVQLLEKNKTLDVDSLQSMAEKVEGSFVFTVLDKDNSIWFVIGDNPLCIMFYDGFLIYASTQEILCKVIKKLRLKAPTDILEPKEGEIMKIDRNGRITTGTFTPHTTFEHWWRKYPFYRSYYEDTSTNYDDLFSVAKAFGVTTDEVQALLDYGCSEEEIEEMLYDPELFHEMTGELLYAY</sequence>
<dbReference type="PANTHER" id="PTHR42824:SF1">
    <property type="entry name" value="GLUTAMINE AMIDOTRANSFERASE YAFJ-RELATED"/>
    <property type="match status" value="1"/>
</dbReference>
<evidence type="ECO:0000259" key="1">
    <source>
        <dbReference type="PROSITE" id="PS51278"/>
    </source>
</evidence>
<dbReference type="RefSeq" id="WP_188886663.1">
    <property type="nucleotide sequence ID" value="NZ_BLYJ01000045.1"/>
</dbReference>
<protein>
    <recommendedName>
        <fullName evidence="1">Glutamine amidotransferase type-2 domain-containing protein</fullName>
    </recommendedName>
</protein>
<keyword evidence="3" id="KW-1185">Reference proteome</keyword>
<dbReference type="Proteomes" id="UP000620147">
    <property type="component" value="Unassembled WGS sequence"/>
</dbReference>
<evidence type="ECO:0000313" key="3">
    <source>
        <dbReference type="Proteomes" id="UP000620147"/>
    </source>
</evidence>
<evidence type="ECO:0000313" key="2">
    <source>
        <dbReference type="EMBL" id="GFO89395.1"/>
    </source>
</evidence>
<dbReference type="Gene3D" id="3.60.20.10">
    <property type="entry name" value="Glutamine Phosphoribosylpyrophosphate, subunit 1, domain 1"/>
    <property type="match status" value="1"/>
</dbReference>
<gene>
    <name evidence="2" type="ORF">BUFA31_25590</name>
</gene>
<feature type="domain" description="Glutamine amidotransferase type-2" evidence="1">
    <location>
        <begin position="2"/>
        <end position="226"/>
    </location>
</feature>
<dbReference type="PROSITE" id="PS51278">
    <property type="entry name" value="GATASE_TYPE_2"/>
    <property type="match status" value="1"/>
</dbReference>
<dbReference type="CDD" id="cd00352">
    <property type="entry name" value="Gn_AT_II"/>
    <property type="match status" value="1"/>
</dbReference>
<dbReference type="PANTHER" id="PTHR42824">
    <property type="entry name" value="GLUTAMINE AMIDOTRANSFERASE"/>
    <property type="match status" value="1"/>
</dbReference>
<comment type="caution">
    <text evidence="2">The sequence shown here is derived from an EMBL/GenBank/DDBJ whole genome shotgun (WGS) entry which is preliminary data.</text>
</comment>
<reference evidence="2 3" key="1">
    <citation type="submission" date="2020-06" db="EMBL/GenBank/DDBJ databases">
        <title>Characterization of fructooligosaccharide metabolism and fructooligosaccharide-degrading enzymes in human commensal butyrate producers.</title>
        <authorList>
            <person name="Tanno H."/>
            <person name="Fujii T."/>
            <person name="Hirano K."/>
            <person name="Maeno S."/>
            <person name="Tonozuka T."/>
            <person name="Sakamoto M."/>
            <person name="Ohkuma M."/>
            <person name="Tochio T."/>
            <person name="Endo A."/>
        </authorList>
    </citation>
    <scope>NUCLEOTIDE SEQUENCE [LARGE SCALE GENOMIC DNA]</scope>
    <source>
        <strain evidence="2 3">JCM 31056</strain>
    </source>
</reference>
<dbReference type="SUPFAM" id="SSF56235">
    <property type="entry name" value="N-terminal nucleophile aminohydrolases (Ntn hydrolases)"/>
    <property type="match status" value="1"/>
</dbReference>
<dbReference type="InterPro" id="IPR017932">
    <property type="entry name" value="GATase_2_dom"/>
</dbReference>
<organism evidence="2 3">
    <name type="scientific">Butyricicoccus faecihominis</name>
    <dbReference type="NCBI Taxonomy" id="1712515"/>
    <lineage>
        <taxon>Bacteria</taxon>
        <taxon>Bacillati</taxon>
        <taxon>Bacillota</taxon>
        <taxon>Clostridia</taxon>
        <taxon>Eubacteriales</taxon>
        <taxon>Butyricicoccaceae</taxon>
        <taxon>Butyricicoccus</taxon>
    </lineage>
</organism>